<comment type="subcellular location">
    <subcellularLocation>
        <location evidence="1">Cell membrane</location>
        <topology evidence="1">Multi-pass membrane protein</topology>
    </subcellularLocation>
</comment>
<evidence type="ECO:0000313" key="11">
    <source>
        <dbReference type="Proteomes" id="UP001595711"/>
    </source>
</evidence>
<evidence type="ECO:0000259" key="9">
    <source>
        <dbReference type="PROSITE" id="PS50850"/>
    </source>
</evidence>
<organism evidence="10 11">
    <name type="scientific">Ferrovibrio xuzhouensis</name>
    <dbReference type="NCBI Taxonomy" id="1576914"/>
    <lineage>
        <taxon>Bacteria</taxon>
        <taxon>Pseudomonadati</taxon>
        <taxon>Pseudomonadota</taxon>
        <taxon>Alphaproteobacteria</taxon>
        <taxon>Rhodospirillales</taxon>
        <taxon>Rhodospirillaceae</taxon>
        <taxon>Ferrovibrio</taxon>
    </lineage>
</organism>
<reference evidence="11" key="1">
    <citation type="journal article" date="2019" name="Int. J. Syst. Evol. Microbiol.">
        <title>The Global Catalogue of Microorganisms (GCM) 10K type strain sequencing project: providing services to taxonomists for standard genome sequencing and annotation.</title>
        <authorList>
            <consortium name="The Broad Institute Genomics Platform"/>
            <consortium name="The Broad Institute Genome Sequencing Center for Infectious Disease"/>
            <person name="Wu L."/>
            <person name="Ma J."/>
        </authorList>
    </citation>
    <scope>NUCLEOTIDE SEQUENCE [LARGE SCALE GENOMIC DNA]</scope>
    <source>
        <strain evidence="11">KCTC 42182</strain>
    </source>
</reference>
<feature type="transmembrane region" description="Helical" evidence="8">
    <location>
        <begin position="127"/>
        <end position="145"/>
    </location>
</feature>
<keyword evidence="2" id="KW-0813">Transport</keyword>
<dbReference type="Pfam" id="PF07690">
    <property type="entry name" value="MFS_1"/>
    <property type="match status" value="1"/>
</dbReference>
<dbReference type="Proteomes" id="UP001595711">
    <property type="component" value="Unassembled WGS sequence"/>
</dbReference>
<dbReference type="Gene3D" id="1.20.1250.20">
    <property type="entry name" value="MFS general substrate transporter like domains"/>
    <property type="match status" value="1"/>
</dbReference>
<evidence type="ECO:0000256" key="7">
    <source>
        <dbReference type="SAM" id="MobiDB-lite"/>
    </source>
</evidence>
<feature type="transmembrane region" description="Helical" evidence="8">
    <location>
        <begin position="98"/>
        <end position="115"/>
    </location>
</feature>
<evidence type="ECO:0000256" key="3">
    <source>
        <dbReference type="ARBA" id="ARBA00022475"/>
    </source>
</evidence>
<feature type="transmembrane region" description="Helical" evidence="8">
    <location>
        <begin position="219"/>
        <end position="237"/>
    </location>
</feature>
<evidence type="ECO:0000256" key="4">
    <source>
        <dbReference type="ARBA" id="ARBA00022692"/>
    </source>
</evidence>
<evidence type="ECO:0000256" key="5">
    <source>
        <dbReference type="ARBA" id="ARBA00022989"/>
    </source>
</evidence>
<dbReference type="InterPro" id="IPR004638">
    <property type="entry name" value="EmrB-like"/>
</dbReference>
<sequence>MLIPLIVACALFMENLDSSVLATALPSIATSLGESPLRLNLAITSYLFSLAVFIPVSGWVADRFGARTVFRGAIAVFIIGSLLCGMTDSFWTLVGARVLQGLGGAMMVPVGRLIMLRAVPKAELVRAMTWLTVPALIGPVMGPPVGGFLTTYLSWRWIFWINLPIGLVGILLVTLFIPNVREQRMPPLDVRGFALSATALTGLMFGFETLGRGLLPNAAVATLLIVGAIASAGYFYHARRHPHPLVDLNLLRIPTFRAGVLGGSLFRIGIGALPFLLPLMLQLGFGLSAFHSGSITFISAAGAMTMKMIARPILRRFGFRRVLICNAVISGGTVAIYGLFRPEDSYLLIMGLLFFGGIARSLQFTSVNTLAVADIPPEQMSRATSFSSMMQQLSLSFGVGLGALTLHITLMMAGGGDRILPADFTPAFAVVGLASALSALIFLALTGEAGAEVSGHRLFAPTQRLRQGEPLTPDDADRARQAGED</sequence>
<feature type="transmembrane region" description="Helical" evidence="8">
    <location>
        <begin position="289"/>
        <end position="310"/>
    </location>
</feature>
<feature type="transmembrane region" description="Helical" evidence="8">
    <location>
        <begin position="157"/>
        <end position="178"/>
    </location>
</feature>
<dbReference type="NCBIfam" id="TIGR00711">
    <property type="entry name" value="efflux_EmrB"/>
    <property type="match status" value="1"/>
</dbReference>
<name>A0ABV7VFT7_9PROT</name>
<proteinExistence type="predicted"/>
<feature type="transmembrane region" description="Helical" evidence="8">
    <location>
        <begin position="427"/>
        <end position="447"/>
    </location>
</feature>
<evidence type="ECO:0000256" key="6">
    <source>
        <dbReference type="ARBA" id="ARBA00023136"/>
    </source>
</evidence>
<feature type="transmembrane region" description="Helical" evidence="8">
    <location>
        <begin position="322"/>
        <end position="340"/>
    </location>
</feature>
<keyword evidence="4 8" id="KW-0812">Transmembrane</keyword>
<evidence type="ECO:0000256" key="1">
    <source>
        <dbReference type="ARBA" id="ARBA00004651"/>
    </source>
</evidence>
<dbReference type="InterPro" id="IPR036259">
    <property type="entry name" value="MFS_trans_sf"/>
</dbReference>
<keyword evidence="11" id="KW-1185">Reference proteome</keyword>
<accession>A0ABV7VFT7</accession>
<dbReference type="InterPro" id="IPR020846">
    <property type="entry name" value="MFS_dom"/>
</dbReference>
<dbReference type="PANTHER" id="PTHR42718">
    <property type="entry name" value="MAJOR FACILITATOR SUPERFAMILY MULTIDRUG TRANSPORTER MFSC"/>
    <property type="match status" value="1"/>
</dbReference>
<comment type="caution">
    <text evidence="10">The sequence shown here is derived from an EMBL/GenBank/DDBJ whole genome shotgun (WGS) entry which is preliminary data.</text>
</comment>
<evidence type="ECO:0000256" key="2">
    <source>
        <dbReference type="ARBA" id="ARBA00022448"/>
    </source>
</evidence>
<feature type="domain" description="Major facilitator superfamily (MFS) profile" evidence="9">
    <location>
        <begin position="3"/>
        <end position="450"/>
    </location>
</feature>
<evidence type="ECO:0000313" key="10">
    <source>
        <dbReference type="EMBL" id="MFC3676009.1"/>
    </source>
</evidence>
<feature type="transmembrane region" description="Helical" evidence="8">
    <location>
        <begin position="190"/>
        <end position="207"/>
    </location>
</feature>
<dbReference type="InterPro" id="IPR011701">
    <property type="entry name" value="MFS"/>
</dbReference>
<dbReference type="EMBL" id="JBHRYJ010000002">
    <property type="protein sequence ID" value="MFC3676009.1"/>
    <property type="molecule type" value="Genomic_DNA"/>
</dbReference>
<gene>
    <name evidence="10" type="ORF">ACFOOQ_10680</name>
</gene>
<dbReference type="PROSITE" id="PS50850">
    <property type="entry name" value="MFS"/>
    <property type="match status" value="1"/>
</dbReference>
<evidence type="ECO:0000256" key="8">
    <source>
        <dbReference type="SAM" id="Phobius"/>
    </source>
</evidence>
<keyword evidence="3" id="KW-1003">Cell membrane</keyword>
<feature type="transmembrane region" description="Helical" evidence="8">
    <location>
        <begin position="258"/>
        <end position="277"/>
    </location>
</feature>
<feature type="transmembrane region" description="Helical" evidence="8">
    <location>
        <begin position="40"/>
        <end position="61"/>
    </location>
</feature>
<feature type="region of interest" description="Disordered" evidence="7">
    <location>
        <begin position="463"/>
        <end position="485"/>
    </location>
</feature>
<dbReference type="RefSeq" id="WP_379725817.1">
    <property type="nucleotide sequence ID" value="NZ_JBHRYJ010000002.1"/>
</dbReference>
<protein>
    <submittedName>
        <fullName evidence="10">DHA2 family efflux MFS transporter permease subunit</fullName>
    </submittedName>
</protein>
<keyword evidence="6 8" id="KW-0472">Membrane</keyword>
<dbReference type="Gene3D" id="1.20.1720.10">
    <property type="entry name" value="Multidrug resistance protein D"/>
    <property type="match status" value="1"/>
</dbReference>
<feature type="transmembrane region" description="Helical" evidence="8">
    <location>
        <begin position="346"/>
        <end position="372"/>
    </location>
</feature>
<feature type="compositionally biased region" description="Basic and acidic residues" evidence="7">
    <location>
        <begin position="475"/>
        <end position="485"/>
    </location>
</feature>
<feature type="transmembrane region" description="Helical" evidence="8">
    <location>
        <begin position="73"/>
        <end position="92"/>
    </location>
</feature>
<dbReference type="CDD" id="cd17503">
    <property type="entry name" value="MFS_LmrB_MDR_like"/>
    <property type="match status" value="1"/>
</dbReference>
<feature type="transmembrane region" description="Helical" evidence="8">
    <location>
        <begin position="393"/>
        <end position="415"/>
    </location>
</feature>
<dbReference type="SUPFAM" id="SSF103473">
    <property type="entry name" value="MFS general substrate transporter"/>
    <property type="match status" value="1"/>
</dbReference>
<keyword evidence="5 8" id="KW-1133">Transmembrane helix</keyword>
<dbReference type="PANTHER" id="PTHR42718:SF46">
    <property type="entry name" value="BLR6921 PROTEIN"/>
    <property type="match status" value="1"/>
</dbReference>